<dbReference type="Gene3D" id="3.40.50.410">
    <property type="entry name" value="von Willebrand factor, type A domain"/>
    <property type="match status" value="1"/>
</dbReference>
<dbReference type="Proteomes" id="UP000656244">
    <property type="component" value="Unassembled WGS sequence"/>
</dbReference>
<evidence type="ECO:0000259" key="2">
    <source>
        <dbReference type="Pfam" id="PF07584"/>
    </source>
</evidence>
<dbReference type="SUPFAM" id="SSF53300">
    <property type="entry name" value="vWA-like"/>
    <property type="match status" value="1"/>
</dbReference>
<evidence type="ECO:0000313" key="4">
    <source>
        <dbReference type="Proteomes" id="UP000656244"/>
    </source>
</evidence>
<comment type="caution">
    <text evidence="3">The sequence shown here is derived from an EMBL/GenBank/DDBJ whole genome shotgun (WGS) entry which is preliminary data.</text>
</comment>
<gene>
    <name evidence="3" type="ORF">H7U19_15050</name>
</gene>
<feature type="domain" description="Aerotolerance regulator N-terminal" evidence="2">
    <location>
        <begin position="1"/>
        <end position="76"/>
    </location>
</feature>
<dbReference type="PANTHER" id="PTHR37464">
    <property type="entry name" value="BLL2463 PROTEIN"/>
    <property type="match status" value="1"/>
</dbReference>
<sequence length="641" mass="71940">MQFKYPELLYALFLLLIPIIVHLFQLRKFKKVPFTNVAFLKNVNIQTRKSSQLKKWLTLITRLLLFALIILAFAQPYFSKNDTLNKPQETVIYLDNSFSMQAKGANGPLLKRAVQDIISNIPESQNISIVTNSKTYKNTSVNAVKNELLGLEYESKQPSFNAILLKSRNLFSKEASSIKNLIFISDFQDRSDDFQKERDSSISFYAVKLNPVNTQNVSVDSAFISEVTPTKLELTTILKNTGNAIDNLPISLLNDGNLIAKTSTSVDSEATVTFSLPANEAINGEITINDTHLQFDNRLYFNINATDNINVLAIGETDADFLKRIFLDGEFTFMQTSPKALNYNSISSQSLIVLNALKTIPPTLVSSLKTFTDNGGTLQVIPSENISVESYNLLLNPYGLGLLDDVASEKRITTINYGHPLYNKGVFEKQVKNFQYPKVNAFYNTLSNSGTSALSFEDGKPFLISKGNIFLLTASIETENSNFKNSPLIVPTFYNIAKQSFKTPNLYYSIGEQNEYEVKATLKNDGILSLKNTELNFIPRQQNFNNKVVITTEELPSKAGTYSIVNNGDTFENVSYNYSRTESNLSYTDLGSIEGLNVDSSITAVFDTLKSETKINALWKWFVTFALILLIAEMLILKYFK</sequence>
<dbReference type="AlphaFoldDB" id="A0A923KJ62"/>
<dbReference type="InterPro" id="IPR036465">
    <property type="entry name" value="vWFA_dom_sf"/>
</dbReference>
<dbReference type="InterPro" id="IPR024163">
    <property type="entry name" value="Aerotolerance_reg_N"/>
</dbReference>
<keyword evidence="1" id="KW-0812">Transmembrane</keyword>
<keyword evidence="1" id="KW-1133">Transmembrane helix</keyword>
<dbReference type="NCBIfam" id="TIGR02226">
    <property type="entry name" value="two_anch"/>
    <property type="match status" value="1"/>
</dbReference>
<name>A0A923KJ62_9FLAO</name>
<dbReference type="PANTHER" id="PTHR37464:SF1">
    <property type="entry name" value="BLL2463 PROTEIN"/>
    <property type="match status" value="1"/>
</dbReference>
<evidence type="ECO:0000313" key="3">
    <source>
        <dbReference type="EMBL" id="MBC3759729.1"/>
    </source>
</evidence>
<dbReference type="RefSeq" id="WP_186563693.1">
    <property type="nucleotide sequence ID" value="NZ_JACNMF010000005.1"/>
</dbReference>
<reference evidence="3" key="1">
    <citation type="submission" date="2020-08" db="EMBL/GenBank/DDBJ databases">
        <title>Hyunsoonleella sp. strain SJ7 genome sequencing and assembly.</title>
        <authorList>
            <person name="Kim I."/>
        </authorList>
    </citation>
    <scope>NUCLEOTIDE SEQUENCE</scope>
    <source>
        <strain evidence="3">SJ7</strain>
    </source>
</reference>
<evidence type="ECO:0000256" key="1">
    <source>
        <dbReference type="SAM" id="Phobius"/>
    </source>
</evidence>
<proteinExistence type="predicted"/>
<feature type="transmembrane region" description="Helical" evidence="1">
    <location>
        <begin position="618"/>
        <end position="640"/>
    </location>
</feature>
<feature type="transmembrane region" description="Helical" evidence="1">
    <location>
        <begin position="56"/>
        <end position="78"/>
    </location>
</feature>
<dbReference type="Pfam" id="PF07584">
    <property type="entry name" value="BatA"/>
    <property type="match status" value="1"/>
</dbReference>
<organism evidence="3 4">
    <name type="scientific">Hyunsoonleella aquatilis</name>
    <dbReference type="NCBI Taxonomy" id="2762758"/>
    <lineage>
        <taxon>Bacteria</taxon>
        <taxon>Pseudomonadati</taxon>
        <taxon>Bacteroidota</taxon>
        <taxon>Flavobacteriia</taxon>
        <taxon>Flavobacteriales</taxon>
        <taxon>Flavobacteriaceae</taxon>
    </lineage>
</organism>
<dbReference type="EMBL" id="JACNMF010000005">
    <property type="protein sequence ID" value="MBC3759729.1"/>
    <property type="molecule type" value="Genomic_DNA"/>
</dbReference>
<protein>
    <submittedName>
        <fullName evidence="3">BatA domain-containing protein</fullName>
    </submittedName>
</protein>
<keyword evidence="4" id="KW-1185">Reference proteome</keyword>
<feature type="transmembrane region" description="Helical" evidence="1">
    <location>
        <begin position="6"/>
        <end position="24"/>
    </location>
</feature>
<dbReference type="InterPro" id="IPR011933">
    <property type="entry name" value="Double_TM_dom"/>
</dbReference>
<accession>A0A923KJ62</accession>
<keyword evidence="1" id="KW-0472">Membrane</keyword>